<evidence type="ECO:0000256" key="5">
    <source>
        <dbReference type="PROSITE-ProRule" id="PRU00236"/>
    </source>
</evidence>
<dbReference type="PANTHER" id="PTHR11085:SF8">
    <property type="entry name" value="NAD-DEPENDENT HISTONE DEACETYLASE HST3"/>
    <property type="match status" value="1"/>
</dbReference>
<dbReference type="InterPro" id="IPR029035">
    <property type="entry name" value="DHS-like_NAD/FAD-binding_dom"/>
</dbReference>
<name>A0AAV5GN34_9BASI</name>
<accession>A0AAV5GN34</accession>
<evidence type="ECO:0000256" key="1">
    <source>
        <dbReference type="ARBA" id="ARBA00004173"/>
    </source>
</evidence>
<dbReference type="GO" id="GO:0046872">
    <property type="term" value="F:metal ion binding"/>
    <property type="evidence" value="ECO:0007669"/>
    <property type="project" value="UniProtKB-KW"/>
</dbReference>
<dbReference type="InterPro" id="IPR003000">
    <property type="entry name" value="Sirtuin"/>
</dbReference>
<feature type="compositionally biased region" description="Basic residues" evidence="6">
    <location>
        <begin position="108"/>
        <end position="124"/>
    </location>
</feature>
<dbReference type="PROSITE" id="PS50305">
    <property type="entry name" value="SIRTUIN"/>
    <property type="match status" value="1"/>
</dbReference>
<dbReference type="Proteomes" id="UP001342314">
    <property type="component" value="Unassembled WGS sequence"/>
</dbReference>
<dbReference type="GO" id="GO:0005634">
    <property type="term" value="C:nucleus"/>
    <property type="evidence" value="ECO:0007669"/>
    <property type="project" value="TreeGrafter"/>
</dbReference>
<dbReference type="SUPFAM" id="SSF52467">
    <property type="entry name" value="DHS-like NAD/FAD-binding domain"/>
    <property type="match status" value="1"/>
</dbReference>
<organism evidence="8 9">
    <name type="scientific">Rhodotorula paludigena</name>
    <dbReference type="NCBI Taxonomy" id="86838"/>
    <lineage>
        <taxon>Eukaryota</taxon>
        <taxon>Fungi</taxon>
        <taxon>Dikarya</taxon>
        <taxon>Basidiomycota</taxon>
        <taxon>Pucciniomycotina</taxon>
        <taxon>Microbotryomycetes</taxon>
        <taxon>Sporidiobolales</taxon>
        <taxon>Sporidiobolaceae</taxon>
        <taxon>Rhodotorula</taxon>
    </lineage>
</organism>
<evidence type="ECO:0000256" key="2">
    <source>
        <dbReference type="ARBA" id="ARBA00006924"/>
    </source>
</evidence>
<evidence type="ECO:0000256" key="4">
    <source>
        <dbReference type="ARBA" id="ARBA00023027"/>
    </source>
</evidence>
<evidence type="ECO:0000256" key="3">
    <source>
        <dbReference type="ARBA" id="ARBA00022679"/>
    </source>
</evidence>
<feature type="binding site" evidence="5">
    <location>
        <position position="267"/>
    </location>
    <ligand>
        <name>Zn(2+)</name>
        <dbReference type="ChEBI" id="CHEBI:29105"/>
    </ligand>
</feature>
<keyword evidence="5" id="KW-0862">Zinc</keyword>
<comment type="similarity">
    <text evidence="2">Belongs to the sirtuin family. Class I subfamily.</text>
</comment>
<dbReference type="Gene3D" id="3.30.1600.10">
    <property type="entry name" value="SIR2/SIRT2 'Small Domain"/>
    <property type="match status" value="1"/>
</dbReference>
<evidence type="ECO:0000256" key="6">
    <source>
        <dbReference type="SAM" id="MobiDB-lite"/>
    </source>
</evidence>
<gene>
    <name evidence="8" type="ORF">Rhopal_003916-T1</name>
</gene>
<dbReference type="GO" id="GO:0005739">
    <property type="term" value="C:mitochondrion"/>
    <property type="evidence" value="ECO:0007669"/>
    <property type="project" value="UniProtKB-SubCell"/>
</dbReference>
<dbReference type="InterPro" id="IPR026590">
    <property type="entry name" value="Ssirtuin_cat_dom"/>
</dbReference>
<feature type="binding site" evidence="5">
    <location>
        <position position="242"/>
    </location>
    <ligand>
        <name>Zn(2+)</name>
        <dbReference type="ChEBI" id="CHEBI:29105"/>
    </ligand>
</feature>
<dbReference type="PANTHER" id="PTHR11085">
    <property type="entry name" value="NAD-DEPENDENT PROTEIN DEACYLASE SIRTUIN-5, MITOCHONDRIAL-RELATED"/>
    <property type="match status" value="1"/>
</dbReference>
<feature type="domain" description="Deacetylase sirtuin-type" evidence="7">
    <location>
        <begin position="5"/>
        <end position="382"/>
    </location>
</feature>
<dbReference type="GO" id="GO:0070403">
    <property type="term" value="F:NAD+ binding"/>
    <property type="evidence" value="ECO:0007669"/>
    <property type="project" value="InterPro"/>
</dbReference>
<evidence type="ECO:0000313" key="9">
    <source>
        <dbReference type="Proteomes" id="UP001342314"/>
    </source>
</evidence>
<evidence type="ECO:0000259" key="7">
    <source>
        <dbReference type="PROSITE" id="PS50305"/>
    </source>
</evidence>
<feature type="binding site" evidence="5">
    <location>
        <position position="264"/>
    </location>
    <ligand>
        <name>Zn(2+)</name>
        <dbReference type="ChEBI" id="CHEBI:29105"/>
    </ligand>
</feature>
<feature type="region of interest" description="Disordered" evidence="6">
    <location>
        <begin position="173"/>
        <end position="223"/>
    </location>
</feature>
<keyword evidence="4" id="KW-0520">NAD</keyword>
<feature type="active site" description="Proton acceptor" evidence="5">
    <location>
        <position position="231"/>
    </location>
</feature>
<comment type="subcellular location">
    <subcellularLocation>
        <location evidence="1">Mitochondrion</location>
    </subcellularLocation>
</comment>
<dbReference type="GO" id="GO:0017136">
    <property type="term" value="F:histone deacetylase activity, NAD-dependent"/>
    <property type="evidence" value="ECO:0007669"/>
    <property type="project" value="TreeGrafter"/>
</dbReference>
<comment type="caution">
    <text evidence="8">The sequence shown here is derived from an EMBL/GenBank/DDBJ whole genome shotgun (WGS) entry which is preliminary data.</text>
</comment>
<dbReference type="Gene3D" id="3.40.50.1220">
    <property type="entry name" value="TPP-binding domain"/>
    <property type="match status" value="2"/>
</dbReference>
<dbReference type="InterPro" id="IPR050134">
    <property type="entry name" value="NAD-dep_sirtuin_deacylases"/>
</dbReference>
<dbReference type="EMBL" id="BQKY01000007">
    <property type="protein sequence ID" value="GJN90902.1"/>
    <property type="molecule type" value="Genomic_DNA"/>
</dbReference>
<dbReference type="Pfam" id="PF02146">
    <property type="entry name" value="SIR2"/>
    <property type="match status" value="3"/>
</dbReference>
<keyword evidence="5" id="KW-0479">Metal-binding</keyword>
<keyword evidence="9" id="KW-1185">Reference proteome</keyword>
<evidence type="ECO:0000313" key="8">
    <source>
        <dbReference type="EMBL" id="GJN90902.1"/>
    </source>
</evidence>
<feature type="binding site" evidence="5">
    <location>
        <position position="239"/>
    </location>
    <ligand>
        <name>Zn(2+)</name>
        <dbReference type="ChEBI" id="CHEBI:29105"/>
    </ligand>
</feature>
<proteinExistence type="inferred from homology"/>
<sequence length="382" mass="41104">MLSVPLDPDSALEALAVVAVHLAASRHIVGALGAGVSTSAGIPDFRGARGGLYGARSAASLTSDLSTTRDPQLAAFSTSATKHLFSYAALVQPESRRQHLQLLAALKKHVRRATRPSKPSRKGKERAEPLAAECPTAFHGLLKSLEERGQLLRVYSQNIDGLERAAGLSAVDLVTPGGDGDGGVSGDESSSDYERSHASTSPKRRSPARAGPSQRVERAAHEHDGTVVALHGTLEEVMCGVCGWREKWRKEHTRSFRKGKTVDCSQCYERAASRRRRSKRMIRPSPLAFLRPAVLLYDDPHSFASSASSRISSIASADLTAAPDLLLVAGSSLKIPGFKRLVKEFAKRVNANGGLCVLVNREPVGKEWDGVFDYHRELALCS</sequence>
<dbReference type="AlphaFoldDB" id="A0AAV5GN34"/>
<protein>
    <recommendedName>
        <fullName evidence="7">Deacetylase sirtuin-type domain-containing protein</fullName>
    </recommendedName>
</protein>
<keyword evidence="3" id="KW-0808">Transferase</keyword>
<reference evidence="8 9" key="1">
    <citation type="submission" date="2021-12" db="EMBL/GenBank/DDBJ databases">
        <title>High titer production of polyol ester of fatty acids by Rhodotorula paludigena BS15 towards product separation-free biomass refinery.</title>
        <authorList>
            <person name="Mano J."/>
            <person name="Ono H."/>
            <person name="Tanaka T."/>
            <person name="Naito K."/>
            <person name="Sushida H."/>
            <person name="Ike M."/>
            <person name="Tokuyasu K."/>
            <person name="Kitaoka M."/>
        </authorList>
    </citation>
    <scope>NUCLEOTIDE SEQUENCE [LARGE SCALE GENOMIC DNA]</scope>
    <source>
        <strain evidence="8 9">BS15</strain>
    </source>
</reference>
<dbReference type="InterPro" id="IPR026591">
    <property type="entry name" value="Sirtuin_cat_small_dom_sf"/>
</dbReference>
<feature type="region of interest" description="Disordered" evidence="6">
    <location>
        <begin position="108"/>
        <end position="131"/>
    </location>
</feature>